<dbReference type="Proteomes" id="UP001152561">
    <property type="component" value="Unassembled WGS sequence"/>
</dbReference>
<feature type="signal peptide" evidence="1">
    <location>
        <begin position="1"/>
        <end position="19"/>
    </location>
</feature>
<sequence length="119" mass="13039">MTQWCYWLLRFIAVQKLLAGAVNGKNGDGATARALWWLQWRKMAVVVLRLEFRVEEKGKELAGFTVAVRFTGAGAPRRSNGEEERRVNMEQHGYGGEAMVLGCVGGGDEEKGLIGALAA</sequence>
<reference evidence="3" key="1">
    <citation type="journal article" date="2023" name="Proc. Natl. Acad. Sci. U.S.A.">
        <title>Genomic and structural basis for evolution of tropane alkaloid biosynthesis.</title>
        <authorList>
            <person name="Wanga Y.-J."/>
            <person name="Taina T."/>
            <person name="Yua J.-Y."/>
            <person name="Lia J."/>
            <person name="Xua B."/>
            <person name="Chenc J."/>
            <person name="D'Auriad J.C."/>
            <person name="Huanga J.-P."/>
            <person name="Huanga S.-X."/>
        </authorList>
    </citation>
    <scope>NUCLEOTIDE SEQUENCE [LARGE SCALE GENOMIC DNA]</scope>
    <source>
        <strain evidence="3">cv. KIB-2019</strain>
    </source>
</reference>
<evidence type="ECO:0000256" key="1">
    <source>
        <dbReference type="SAM" id="SignalP"/>
    </source>
</evidence>
<protein>
    <submittedName>
        <fullName evidence="2">Uncharacterized protein</fullName>
    </submittedName>
</protein>
<dbReference type="AlphaFoldDB" id="A0A9Q1LQ94"/>
<evidence type="ECO:0000313" key="2">
    <source>
        <dbReference type="EMBL" id="KAJ8539959.1"/>
    </source>
</evidence>
<evidence type="ECO:0000313" key="3">
    <source>
        <dbReference type="Proteomes" id="UP001152561"/>
    </source>
</evidence>
<feature type="chain" id="PRO_5040419588" evidence="1">
    <location>
        <begin position="20"/>
        <end position="119"/>
    </location>
</feature>
<accession>A0A9Q1LQ94</accession>
<gene>
    <name evidence="2" type="ORF">K7X08_026348</name>
</gene>
<keyword evidence="3" id="KW-1185">Reference proteome</keyword>
<proteinExistence type="predicted"/>
<keyword evidence="1" id="KW-0732">Signal</keyword>
<name>A0A9Q1LQ94_9SOLA</name>
<comment type="caution">
    <text evidence="2">The sequence shown here is derived from an EMBL/GenBank/DDBJ whole genome shotgun (WGS) entry which is preliminary data.</text>
</comment>
<dbReference type="EMBL" id="JAJAGQ010000016">
    <property type="protein sequence ID" value="KAJ8539959.1"/>
    <property type="molecule type" value="Genomic_DNA"/>
</dbReference>
<organism evidence="2 3">
    <name type="scientific">Anisodus acutangulus</name>
    <dbReference type="NCBI Taxonomy" id="402998"/>
    <lineage>
        <taxon>Eukaryota</taxon>
        <taxon>Viridiplantae</taxon>
        <taxon>Streptophyta</taxon>
        <taxon>Embryophyta</taxon>
        <taxon>Tracheophyta</taxon>
        <taxon>Spermatophyta</taxon>
        <taxon>Magnoliopsida</taxon>
        <taxon>eudicotyledons</taxon>
        <taxon>Gunneridae</taxon>
        <taxon>Pentapetalae</taxon>
        <taxon>asterids</taxon>
        <taxon>lamiids</taxon>
        <taxon>Solanales</taxon>
        <taxon>Solanaceae</taxon>
        <taxon>Solanoideae</taxon>
        <taxon>Hyoscyameae</taxon>
        <taxon>Anisodus</taxon>
    </lineage>
</organism>